<keyword evidence="1" id="KW-0812">Transmembrane</keyword>
<keyword evidence="1" id="KW-1133">Transmembrane helix</keyword>
<dbReference type="STRING" id="1798692.A3G00_02055"/>
<proteinExistence type="predicted"/>
<protein>
    <submittedName>
        <fullName evidence="2">Uncharacterized protein</fullName>
    </submittedName>
</protein>
<name>A0A1F6MQX8_9BACT</name>
<keyword evidence="1" id="KW-0472">Membrane</keyword>
<dbReference type="AlphaFoldDB" id="A0A1F6MQX8"/>
<reference evidence="2 3" key="1">
    <citation type="journal article" date="2016" name="Nat. Commun.">
        <title>Thousands of microbial genomes shed light on interconnected biogeochemical processes in an aquifer system.</title>
        <authorList>
            <person name="Anantharaman K."/>
            <person name="Brown C.T."/>
            <person name="Hug L.A."/>
            <person name="Sharon I."/>
            <person name="Castelle C.J."/>
            <person name="Probst A.J."/>
            <person name="Thomas B.C."/>
            <person name="Singh A."/>
            <person name="Wilkins M.J."/>
            <person name="Karaoz U."/>
            <person name="Brodie E.L."/>
            <person name="Williams K.H."/>
            <person name="Hubbard S.S."/>
            <person name="Banfield J.F."/>
        </authorList>
    </citation>
    <scope>NUCLEOTIDE SEQUENCE [LARGE SCALE GENOMIC DNA]</scope>
</reference>
<dbReference type="EMBL" id="MFQN01000029">
    <property type="protein sequence ID" value="OGH74061.1"/>
    <property type="molecule type" value="Genomic_DNA"/>
</dbReference>
<feature type="transmembrane region" description="Helical" evidence="1">
    <location>
        <begin position="12"/>
        <end position="34"/>
    </location>
</feature>
<accession>A0A1F6MQX8</accession>
<comment type="caution">
    <text evidence="2">The sequence shown here is derived from an EMBL/GenBank/DDBJ whole genome shotgun (WGS) entry which is preliminary data.</text>
</comment>
<evidence type="ECO:0000256" key="1">
    <source>
        <dbReference type="SAM" id="Phobius"/>
    </source>
</evidence>
<evidence type="ECO:0000313" key="2">
    <source>
        <dbReference type="EMBL" id="OGH74061.1"/>
    </source>
</evidence>
<evidence type="ECO:0000313" key="3">
    <source>
        <dbReference type="Proteomes" id="UP000178347"/>
    </source>
</evidence>
<sequence>MFWHKKKFNWPFMMFGFIALGIVISTAVLLMMVADKAKNGVLRTAEGIKSVGEAIENSSPAAVKAKYKEDLSALRKQTADDVNWEKAFETQFFAMRVPAELLDDHLQAFWDVNGAQKNKTKILLILDGLIKKAEAL</sequence>
<dbReference type="Proteomes" id="UP000178347">
    <property type="component" value="Unassembled WGS sequence"/>
</dbReference>
<gene>
    <name evidence="2" type="ORF">A3G00_02055</name>
</gene>
<organism evidence="2 3">
    <name type="scientific">Candidatus Magasanikbacteria bacterium RIFCSPLOWO2_12_FULL_43_12</name>
    <dbReference type="NCBI Taxonomy" id="1798692"/>
    <lineage>
        <taxon>Bacteria</taxon>
        <taxon>Candidatus Magasanikiibacteriota</taxon>
    </lineage>
</organism>